<feature type="transmembrane region" description="Helical" evidence="12">
    <location>
        <begin position="77"/>
        <end position="99"/>
    </location>
</feature>
<dbReference type="InterPro" id="IPR003439">
    <property type="entry name" value="ABC_transporter-like_ATP-bd"/>
</dbReference>
<dbReference type="EMBL" id="JACHIW010000001">
    <property type="protein sequence ID" value="MBB5154045.1"/>
    <property type="molecule type" value="Genomic_DNA"/>
</dbReference>
<keyword evidence="9 12" id="KW-0472">Membrane</keyword>
<evidence type="ECO:0000259" key="14">
    <source>
        <dbReference type="PROSITE" id="PS50929"/>
    </source>
</evidence>
<evidence type="ECO:0000256" key="8">
    <source>
        <dbReference type="ARBA" id="ARBA00022989"/>
    </source>
</evidence>
<evidence type="ECO:0000313" key="15">
    <source>
        <dbReference type="EMBL" id="MBB5154045.1"/>
    </source>
</evidence>
<keyword evidence="4" id="KW-0997">Cell inner membrane</keyword>
<reference evidence="15 16" key="1">
    <citation type="submission" date="2020-08" db="EMBL/GenBank/DDBJ databases">
        <title>Sequencing the genomes of 1000 actinobacteria strains.</title>
        <authorList>
            <person name="Klenk H.-P."/>
        </authorList>
    </citation>
    <scope>NUCLEOTIDE SEQUENCE [LARGE SCALE GENOMIC DNA]</scope>
    <source>
        <strain evidence="15 16">DSM 45584</strain>
    </source>
</reference>
<evidence type="ECO:0000256" key="9">
    <source>
        <dbReference type="ARBA" id="ARBA00023136"/>
    </source>
</evidence>
<evidence type="ECO:0000256" key="1">
    <source>
        <dbReference type="ARBA" id="ARBA00004429"/>
    </source>
</evidence>
<dbReference type="Gene3D" id="1.20.1560.10">
    <property type="entry name" value="ABC transporter type 1, transmembrane domain"/>
    <property type="match status" value="1"/>
</dbReference>
<evidence type="ECO:0000256" key="5">
    <source>
        <dbReference type="ARBA" id="ARBA00022692"/>
    </source>
</evidence>
<keyword evidence="6" id="KW-0547">Nucleotide-binding</keyword>
<dbReference type="Pfam" id="PF00664">
    <property type="entry name" value="ABC_membrane"/>
    <property type="match status" value="1"/>
</dbReference>
<keyword evidence="2" id="KW-0813">Transport</keyword>
<dbReference type="Pfam" id="PF00005">
    <property type="entry name" value="ABC_tran"/>
    <property type="match status" value="1"/>
</dbReference>
<dbReference type="PANTHER" id="PTHR43394">
    <property type="entry name" value="ATP-DEPENDENT PERMEASE MDL1, MITOCHONDRIAL"/>
    <property type="match status" value="1"/>
</dbReference>
<comment type="subcellular location">
    <subcellularLocation>
        <location evidence="1">Cell inner membrane</location>
        <topology evidence="1">Multi-pass membrane protein</topology>
    </subcellularLocation>
</comment>
<dbReference type="Gene3D" id="3.40.50.300">
    <property type="entry name" value="P-loop containing nucleotide triphosphate hydrolases"/>
    <property type="match status" value="1"/>
</dbReference>
<dbReference type="GO" id="GO:0016887">
    <property type="term" value="F:ATP hydrolysis activity"/>
    <property type="evidence" value="ECO:0007669"/>
    <property type="project" value="InterPro"/>
</dbReference>
<dbReference type="PROSITE" id="PS50893">
    <property type="entry name" value="ABC_TRANSPORTER_2"/>
    <property type="match status" value="1"/>
</dbReference>
<name>A0A840Q6L4_9PSEU</name>
<dbReference type="AlphaFoldDB" id="A0A840Q6L4"/>
<dbReference type="CDD" id="cd18564">
    <property type="entry name" value="ABC_6TM_exporter_like"/>
    <property type="match status" value="1"/>
</dbReference>
<dbReference type="SUPFAM" id="SSF52540">
    <property type="entry name" value="P-loop containing nucleoside triphosphate hydrolases"/>
    <property type="match status" value="1"/>
</dbReference>
<dbReference type="InterPro" id="IPR011527">
    <property type="entry name" value="ABC1_TM_dom"/>
</dbReference>
<keyword evidence="3" id="KW-1003">Cell membrane</keyword>
<evidence type="ECO:0000256" key="4">
    <source>
        <dbReference type="ARBA" id="ARBA00022519"/>
    </source>
</evidence>
<feature type="transmembrane region" description="Helical" evidence="12">
    <location>
        <begin position="147"/>
        <end position="168"/>
    </location>
</feature>
<dbReference type="PANTHER" id="PTHR43394:SF1">
    <property type="entry name" value="ATP-BINDING CASSETTE SUB-FAMILY B MEMBER 10, MITOCHONDRIAL"/>
    <property type="match status" value="1"/>
</dbReference>
<dbReference type="SUPFAM" id="SSF90123">
    <property type="entry name" value="ABC transporter transmembrane region"/>
    <property type="match status" value="1"/>
</dbReference>
<gene>
    <name evidence="15" type="ORF">BJ970_001579</name>
</gene>
<dbReference type="InterPro" id="IPR017871">
    <property type="entry name" value="ABC_transporter-like_CS"/>
</dbReference>
<dbReference type="GO" id="GO:0005524">
    <property type="term" value="F:ATP binding"/>
    <property type="evidence" value="ECO:0007669"/>
    <property type="project" value="UniProtKB-KW"/>
</dbReference>
<dbReference type="SMART" id="SM00382">
    <property type="entry name" value="AAA"/>
    <property type="match status" value="1"/>
</dbReference>
<feature type="transmembrane region" description="Helical" evidence="12">
    <location>
        <begin position="287"/>
        <end position="305"/>
    </location>
</feature>
<dbReference type="PROSITE" id="PS00211">
    <property type="entry name" value="ABC_TRANSPORTER_1"/>
    <property type="match status" value="1"/>
</dbReference>
<evidence type="ECO:0000256" key="3">
    <source>
        <dbReference type="ARBA" id="ARBA00022475"/>
    </source>
</evidence>
<feature type="transmembrane region" description="Helical" evidence="12">
    <location>
        <begin position="258"/>
        <end position="281"/>
    </location>
</feature>
<dbReference type="GO" id="GO:0005886">
    <property type="term" value="C:plasma membrane"/>
    <property type="evidence" value="ECO:0007669"/>
    <property type="project" value="UniProtKB-SubCell"/>
</dbReference>
<keyword evidence="7 15" id="KW-0067">ATP-binding</keyword>
<feature type="domain" description="ABC transporter" evidence="13">
    <location>
        <begin position="353"/>
        <end position="588"/>
    </location>
</feature>
<organism evidence="15 16">
    <name type="scientific">Saccharopolyspora phatthalungensis</name>
    <dbReference type="NCBI Taxonomy" id="664693"/>
    <lineage>
        <taxon>Bacteria</taxon>
        <taxon>Bacillati</taxon>
        <taxon>Actinomycetota</taxon>
        <taxon>Actinomycetes</taxon>
        <taxon>Pseudonocardiales</taxon>
        <taxon>Pseudonocardiaceae</taxon>
        <taxon>Saccharopolyspora</taxon>
    </lineage>
</organism>
<evidence type="ECO:0000256" key="6">
    <source>
        <dbReference type="ARBA" id="ARBA00022741"/>
    </source>
</evidence>
<dbReference type="InterPro" id="IPR036640">
    <property type="entry name" value="ABC1_TM_sf"/>
</dbReference>
<dbReference type="InterPro" id="IPR039421">
    <property type="entry name" value="Type_1_exporter"/>
</dbReference>
<keyword evidence="16" id="KW-1185">Reference proteome</keyword>
<feature type="transmembrane region" description="Helical" evidence="12">
    <location>
        <begin position="34"/>
        <end position="57"/>
    </location>
</feature>
<evidence type="ECO:0000259" key="13">
    <source>
        <dbReference type="PROSITE" id="PS50893"/>
    </source>
</evidence>
<keyword evidence="8 12" id="KW-1133">Transmembrane helix</keyword>
<accession>A0A840Q6L4</accession>
<evidence type="ECO:0000256" key="2">
    <source>
        <dbReference type="ARBA" id="ARBA00022448"/>
    </source>
</evidence>
<dbReference type="InterPro" id="IPR003593">
    <property type="entry name" value="AAA+_ATPase"/>
</dbReference>
<sequence>MPLVVGSPVGRREFVVGVRELFRRFWPFLRRNRAALLLAGTLLVVSALMDTAAIWMFMVLTDDALVTGELAAFWAPAAAWLGIAVMGAIASFCGGFLSAKIAETFLLRLRAHVFEHVQKMPPHFFARHKSGDLIARFSGDVEAVERLVVSGILETVTVLVSVILYAGAALYLRWDLALLSFALAPVFWAVARKFSKQLRAVSTEERAANGAISTVVEEGLSNIELVQAYNQQERQLAKLHAQSLRWFRAKLAEARLSVLYAPLVTVVETICILLVIGLGIWEISAQRITIGGLMAFAAYLGYLYPPLQNLGQITMTVTAARAAAERLIEMLDHRPAVTDDGRRQPPADRHRGIRFERVGFRYPGADRAALVDFDLQVRPGEFVMITGPSGAGKSTLTKLLLRFYDPAAGRLVVDDVNLSELPLQTLRDTITLVPQEVAVLHSTVADNIAFGVPTATRAEIVAAAREADADEFIRGLPEGYDTILGERGALLSGGQRRRIAIARAILRRAPVLVLDEPTNGLDFASTRRVLDPLRRLARSRTTILISHDLDLAAEADRIVVVSGGRVIEQGSHRQLLAGGGHYAKLHGRKSEPPAPLGRTPASVQNRREQPHRGFSGELFGPDETPTVRQLRPWVPI</sequence>
<proteinExistence type="inferred from homology"/>
<feature type="transmembrane region" description="Helical" evidence="12">
    <location>
        <begin position="174"/>
        <end position="191"/>
    </location>
</feature>
<dbReference type="InterPro" id="IPR027417">
    <property type="entry name" value="P-loop_NTPase"/>
</dbReference>
<evidence type="ECO:0000256" key="12">
    <source>
        <dbReference type="SAM" id="Phobius"/>
    </source>
</evidence>
<comment type="similarity">
    <text evidence="10">Belongs to the ABC transporter superfamily. Siderophore-Fe(3+) uptake transporter (SIUT) (TC 3.A.1.21) family.</text>
</comment>
<evidence type="ECO:0000256" key="10">
    <source>
        <dbReference type="ARBA" id="ARBA00023455"/>
    </source>
</evidence>
<keyword evidence="5 12" id="KW-0812">Transmembrane</keyword>
<evidence type="ECO:0000256" key="7">
    <source>
        <dbReference type="ARBA" id="ARBA00022840"/>
    </source>
</evidence>
<evidence type="ECO:0000256" key="11">
    <source>
        <dbReference type="SAM" id="MobiDB-lite"/>
    </source>
</evidence>
<dbReference type="RefSeq" id="WP_184725451.1">
    <property type="nucleotide sequence ID" value="NZ_JACHIW010000001.1"/>
</dbReference>
<feature type="region of interest" description="Disordered" evidence="11">
    <location>
        <begin position="583"/>
        <end position="625"/>
    </location>
</feature>
<dbReference type="FunFam" id="3.40.50.300:FF:000221">
    <property type="entry name" value="Multidrug ABC transporter ATP-binding protein"/>
    <property type="match status" value="1"/>
</dbReference>
<evidence type="ECO:0000313" key="16">
    <source>
        <dbReference type="Proteomes" id="UP000584374"/>
    </source>
</evidence>
<feature type="domain" description="ABC transmembrane type-1" evidence="14">
    <location>
        <begin position="37"/>
        <end position="319"/>
    </location>
</feature>
<dbReference type="GO" id="GO:0015421">
    <property type="term" value="F:ABC-type oligopeptide transporter activity"/>
    <property type="evidence" value="ECO:0007669"/>
    <property type="project" value="TreeGrafter"/>
</dbReference>
<dbReference type="PROSITE" id="PS50929">
    <property type="entry name" value="ABC_TM1F"/>
    <property type="match status" value="1"/>
</dbReference>
<protein>
    <submittedName>
        <fullName evidence="15">ATP-binding cassette subfamily B protein</fullName>
    </submittedName>
</protein>
<comment type="caution">
    <text evidence="15">The sequence shown here is derived from an EMBL/GenBank/DDBJ whole genome shotgun (WGS) entry which is preliminary data.</text>
</comment>
<dbReference type="Proteomes" id="UP000584374">
    <property type="component" value="Unassembled WGS sequence"/>
</dbReference>